<organism evidence="1 2">
    <name type="scientific">Caerostris darwini</name>
    <dbReference type="NCBI Taxonomy" id="1538125"/>
    <lineage>
        <taxon>Eukaryota</taxon>
        <taxon>Metazoa</taxon>
        <taxon>Ecdysozoa</taxon>
        <taxon>Arthropoda</taxon>
        <taxon>Chelicerata</taxon>
        <taxon>Arachnida</taxon>
        <taxon>Araneae</taxon>
        <taxon>Araneomorphae</taxon>
        <taxon>Entelegynae</taxon>
        <taxon>Araneoidea</taxon>
        <taxon>Araneidae</taxon>
        <taxon>Caerostris</taxon>
    </lineage>
</organism>
<name>A0AAV4PKB7_9ARAC</name>
<accession>A0AAV4PKB7</accession>
<sequence>MAAAIRYKSLLEETNGLPRTDKHPLNKKQNFDYETFRNTQRTDPNGATRGHLITLSSLVQQRVKMRLGNGAYCGNPSAPKTVTQFLGSERVQQKK</sequence>
<evidence type="ECO:0000313" key="1">
    <source>
        <dbReference type="EMBL" id="GIX96855.1"/>
    </source>
</evidence>
<evidence type="ECO:0000313" key="2">
    <source>
        <dbReference type="Proteomes" id="UP001054837"/>
    </source>
</evidence>
<gene>
    <name evidence="1" type="ORF">CDAR_63971</name>
</gene>
<protein>
    <submittedName>
        <fullName evidence="1">Uncharacterized protein</fullName>
    </submittedName>
</protein>
<reference evidence="1 2" key="1">
    <citation type="submission" date="2021-06" db="EMBL/GenBank/DDBJ databases">
        <title>Caerostris darwini draft genome.</title>
        <authorList>
            <person name="Kono N."/>
            <person name="Arakawa K."/>
        </authorList>
    </citation>
    <scope>NUCLEOTIDE SEQUENCE [LARGE SCALE GENOMIC DNA]</scope>
</reference>
<dbReference type="Proteomes" id="UP001054837">
    <property type="component" value="Unassembled WGS sequence"/>
</dbReference>
<comment type="caution">
    <text evidence="1">The sequence shown here is derived from an EMBL/GenBank/DDBJ whole genome shotgun (WGS) entry which is preliminary data.</text>
</comment>
<keyword evidence="2" id="KW-1185">Reference proteome</keyword>
<proteinExistence type="predicted"/>
<dbReference type="EMBL" id="BPLQ01002979">
    <property type="protein sequence ID" value="GIX96855.1"/>
    <property type="molecule type" value="Genomic_DNA"/>
</dbReference>
<dbReference type="AlphaFoldDB" id="A0AAV4PKB7"/>